<reference evidence="1" key="1">
    <citation type="submission" date="2020-09" db="EMBL/GenBank/DDBJ databases">
        <authorList>
            <person name="Palma L."/>
            <person name="Caballero P."/>
            <person name="Berry C."/>
            <person name="Del Valle E."/>
        </authorList>
    </citation>
    <scope>NUCLEOTIDE SEQUENCE</scope>
    <source>
        <strain evidence="1">M</strain>
    </source>
</reference>
<gene>
    <name evidence="1" type="ORF">ID854_22110</name>
</gene>
<dbReference type="InterPro" id="IPR021686">
    <property type="entry name" value="DUF3268"/>
</dbReference>
<dbReference type="AlphaFoldDB" id="A0AAW3Z1Y7"/>
<dbReference type="RefSeq" id="WP_323869893.1">
    <property type="nucleotide sequence ID" value="NZ_JACXBF010000589.1"/>
</dbReference>
<accession>A0AAW3Z1Y7</accession>
<evidence type="ECO:0000313" key="1">
    <source>
        <dbReference type="EMBL" id="MBD2803064.1"/>
    </source>
</evidence>
<sequence length="141" mass="16497">MYTPWNPNPQAIARVNDPYPIPTHCHYCCGTVRTAHHQEIFGRILDNSRWPWLYVCNSCGARVGMHPGTDIPLGKLADSETRKARKNSKEEFERMRNALNMERTDAYRWLAWRLGISSAKCHFGWFDADMCEKAKYVMRFK</sequence>
<comment type="caution">
    <text evidence="1">The sequence shown here is derived from an EMBL/GenBank/DDBJ whole genome shotgun (WGS) entry which is preliminary data.</text>
</comment>
<name>A0AAW3Z1Y7_9GAMM</name>
<proteinExistence type="predicted"/>
<dbReference type="Pfam" id="PF11672">
    <property type="entry name" value="DUF3268"/>
    <property type="match status" value="1"/>
</dbReference>
<dbReference type="EMBL" id="JACXBF010000589">
    <property type="protein sequence ID" value="MBD2803064.1"/>
    <property type="molecule type" value="Genomic_DNA"/>
</dbReference>
<organism evidence="1">
    <name type="scientific">Xenorhabdus szentirmaii</name>
    <dbReference type="NCBI Taxonomy" id="290112"/>
    <lineage>
        <taxon>Bacteria</taxon>
        <taxon>Pseudomonadati</taxon>
        <taxon>Pseudomonadota</taxon>
        <taxon>Gammaproteobacteria</taxon>
        <taxon>Enterobacterales</taxon>
        <taxon>Morganellaceae</taxon>
        <taxon>Xenorhabdus</taxon>
    </lineage>
</organism>
<protein>
    <submittedName>
        <fullName evidence="1">Uncharacterized protein</fullName>
    </submittedName>
</protein>
<reference evidence="1" key="2">
    <citation type="journal article" date="2024" name="Toxins">
        <title>Genome Sequence Analysis of Native Xenorhabdus Strains Isolated from Entomopathogenic Nematodes in Argentina.</title>
        <authorList>
            <person name="Palma L."/>
            <person name="Frizzo L."/>
            <person name="Kaiser S."/>
            <person name="Berry C."/>
            <person name="Caballero P."/>
            <person name="Bode H.B."/>
            <person name="Del Valle E.E."/>
        </authorList>
    </citation>
    <scope>NUCLEOTIDE SEQUENCE</scope>
    <source>
        <strain evidence="1">M</strain>
    </source>
</reference>
<dbReference type="Proteomes" id="UP001193920">
    <property type="component" value="Unassembled WGS sequence"/>
</dbReference>